<dbReference type="Gramene" id="OPUNC04G01920.1">
    <property type="protein sequence ID" value="OPUNC04G01920.1"/>
    <property type="gene ID" value="OPUNC04G01920"/>
</dbReference>
<evidence type="ECO:0000313" key="1">
    <source>
        <dbReference type="EnsemblPlants" id="OPUNC04G01920.1"/>
    </source>
</evidence>
<sequence length="94" mass="10454">MGDMAVRSKLKAKMRSMYCVVALGLGLLLLSNPGNPQTAITITLRAPRLDFWSLPRSARISYIRDNSISITFHITMGCWGFLIWFQTMCSLAAG</sequence>
<evidence type="ECO:0000313" key="2">
    <source>
        <dbReference type="Proteomes" id="UP000026962"/>
    </source>
</evidence>
<protein>
    <submittedName>
        <fullName evidence="1">Uncharacterized protein</fullName>
    </submittedName>
</protein>
<reference evidence="1" key="1">
    <citation type="submission" date="2015-04" db="UniProtKB">
        <authorList>
            <consortium name="EnsemblPlants"/>
        </authorList>
    </citation>
    <scope>IDENTIFICATION</scope>
</reference>
<organism evidence="1">
    <name type="scientific">Oryza punctata</name>
    <name type="common">Red rice</name>
    <dbReference type="NCBI Taxonomy" id="4537"/>
    <lineage>
        <taxon>Eukaryota</taxon>
        <taxon>Viridiplantae</taxon>
        <taxon>Streptophyta</taxon>
        <taxon>Embryophyta</taxon>
        <taxon>Tracheophyta</taxon>
        <taxon>Spermatophyta</taxon>
        <taxon>Magnoliopsida</taxon>
        <taxon>Liliopsida</taxon>
        <taxon>Poales</taxon>
        <taxon>Poaceae</taxon>
        <taxon>BOP clade</taxon>
        <taxon>Oryzoideae</taxon>
        <taxon>Oryzeae</taxon>
        <taxon>Oryzinae</taxon>
        <taxon>Oryza</taxon>
    </lineage>
</organism>
<accession>A0A0E0KMK3</accession>
<dbReference type="AlphaFoldDB" id="A0A0E0KMK3"/>
<reference evidence="1" key="2">
    <citation type="submission" date="2018-05" db="EMBL/GenBank/DDBJ databases">
        <title>OpunRS2 (Oryza punctata Reference Sequence Version 2).</title>
        <authorList>
            <person name="Zhang J."/>
            <person name="Kudrna D."/>
            <person name="Lee S."/>
            <person name="Talag J."/>
            <person name="Welchert J."/>
            <person name="Wing R.A."/>
        </authorList>
    </citation>
    <scope>NUCLEOTIDE SEQUENCE [LARGE SCALE GENOMIC DNA]</scope>
</reference>
<dbReference type="EnsemblPlants" id="OPUNC04G01920.1">
    <property type="protein sequence ID" value="OPUNC04G01920.1"/>
    <property type="gene ID" value="OPUNC04G01920"/>
</dbReference>
<dbReference type="HOGENOM" id="CLU_2389947_0_0_1"/>
<keyword evidence="2" id="KW-1185">Reference proteome</keyword>
<proteinExistence type="predicted"/>
<dbReference type="Proteomes" id="UP000026962">
    <property type="component" value="Chromosome 4"/>
</dbReference>
<name>A0A0E0KMK3_ORYPU</name>